<accession>A0A382YYX3</accession>
<sequence length="36" mass="3965">MLAGAEIRSLVDGSQSPARYPLANLNIRSSYRFSHS</sequence>
<evidence type="ECO:0000313" key="1">
    <source>
        <dbReference type="EMBL" id="SVD88477.1"/>
    </source>
</evidence>
<organism evidence="1">
    <name type="scientific">marine metagenome</name>
    <dbReference type="NCBI Taxonomy" id="408172"/>
    <lineage>
        <taxon>unclassified sequences</taxon>
        <taxon>metagenomes</taxon>
        <taxon>ecological metagenomes</taxon>
    </lineage>
</organism>
<gene>
    <name evidence="1" type="ORF">METZ01_LOCUS441331</name>
</gene>
<dbReference type="AlphaFoldDB" id="A0A382YYX3"/>
<protein>
    <submittedName>
        <fullName evidence="1">Uncharacterized protein</fullName>
    </submittedName>
</protein>
<proteinExistence type="predicted"/>
<reference evidence="1" key="1">
    <citation type="submission" date="2018-05" db="EMBL/GenBank/DDBJ databases">
        <authorList>
            <person name="Lanie J.A."/>
            <person name="Ng W.-L."/>
            <person name="Kazmierczak K.M."/>
            <person name="Andrzejewski T.M."/>
            <person name="Davidsen T.M."/>
            <person name="Wayne K.J."/>
            <person name="Tettelin H."/>
            <person name="Glass J.I."/>
            <person name="Rusch D."/>
            <person name="Podicherti R."/>
            <person name="Tsui H.-C.T."/>
            <person name="Winkler M.E."/>
        </authorList>
    </citation>
    <scope>NUCLEOTIDE SEQUENCE</scope>
</reference>
<dbReference type="EMBL" id="UINC01179672">
    <property type="protein sequence ID" value="SVD88477.1"/>
    <property type="molecule type" value="Genomic_DNA"/>
</dbReference>
<name>A0A382YYX3_9ZZZZ</name>